<dbReference type="SUPFAM" id="SSF56112">
    <property type="entry name" value="Protein kinase-like (PK-like)"/>
    <property type="match status" value="1"/>
</dbReference>
<reference evidence="8 9" key="1">
    <citation type="journal article" date="2021" name="BMC Genomics">
        <title>Datura genome reveals duplications of psychoactive alkaloid biosynthetic genes and high mutation rate following tissue culture.</title>
        <authorList>
            <person name="Rajewski A."/>
            <person name="Carter-House D."/>
            <person name="Stajich J."/>
            <person name="Litt A."/>
        </authorList>
    </citation>
    <scope>NUCLEOTIDE SEQUENCE [LARGE SCALE GENOMIC DNA]</scope>
    <source>
        <strain evidence="8">AR-01</strain>
    </source>
</reference>
<keyword evidence="1" id="KW-0723">Serine/threonine-protein kinase</keyword>
<dbReference type="InterPro" id="IPR011009">
    <property type="entry name" value="Kinase-like_dom_sf"/>
</dbReference>
<organism evidence="8 9">
    <name type="scientific">Datura stramonium</name>
    <name type="common">Jimsonweed</name>
    <name type="synonym">Common thornapple</name>
    <dbReference type="NCBI Taxonomy" id="4076"/>
    <lineage>
        <taxon>Eukaryota</taxon>
        <taxon>Viridiplantae</taxon>
        <taxon>Streptophyta</taxon>
        <taxon>Embryophyta</taxon>
        <taxon>Tracheophyta</taxon>
        <taxon>Spermatophyta</taxon>
        <taxon>Magnoliopsida</taxon>
        <taxon>eudicotyledons</taxon>
        <taxon>Gunneridae</taxon>
        <taxon>Pentapetalae</taxon>
        <taxon>asterids</taxon>
        <taxon>lamiids</taxon>
        <taxon>Solanales</taxon>
        <taxon>Solanaceae</taxon>
        <taxon>Solanoideae</taxon>
        <taxon>Datureae</taxon>
        <taxon>Datura</taxon>
    </lineage>
</organism>
<keyword evidence="3" id="KW-0547">Nucleotide-binding</keyword>
<name>A0ABS8RR45_DATST</name>
<keyword evidence="2" id="KW-0808">Transferase</keyword>
<dbReference type="PROSITE" id="PS50011">
    <property type="entry name" value="PROTEIN_KINASE_DOM"/>
    <property type="match status" value="1"/>
</dbReference>
<evidence type="ECO:0000256" key="5">
    <source>
        <dbReference type="ARBA" id="ARBA00022840"/>
    </source>
</evidence>
<evidence type="ECO:0000313" key="8">
    <source>
        <dbReference type="EMBL" id="MCD7449281.1"/>
    </source>
</evidence>
<feature type="signal peptide" evidence="6">
    <location>
        <begin position="1"/>
        <end position="23"/>
    </location>
</feature>
<dbReference type="Proteomes" id="UP000823775">
    <property type="component" value="Unassembled WGS sequence"/>
</dbReference>
<keyword evidence="9" id="KW-1185">Reference proteome</keyword>
<evidence type="ECO:0000256" key="3">
    <source>
        <dbReference type="ARBA" id="ARBA00022741"/>
    </source>
</evidence>
<dbReference type="SMART" id="SM00220">
    <property type="entry name" value="S_TKc"/>
    <property type="match status" value="1"/>
</dbReference>
<dbReference type="PANTHER" id="PTHR24058">
    <property type="entry name" value="DUAL SPECIFICITY PROTEIN KINASE"/>
    <property type="match status" value="1"/>
</dbReference>
<dbReference type="InterPro" id="IPR000719">
    <property type="entry name" value="Prot_kinase_dom"/>
</dbReference>
<keyword evidence="5" id="KW-0067">ATP-binding</keyword>
<feature type="chain" id="PRO_5045129781" evidence="6">
    <location>
        <begin position="24"/>
        <end position="211"/>
    </location>
</feature>
<protein>
    <submittedName>
        <fullName evidence="8">Serine/threonine-protein kinase PRP4</fullName>
    </submittedName>
</protein>
<dbReference type="GO" id="GO:0016301">
    <property type="term" value="F:kinase activity"/>
    <property type="evidence" value="ECO:0007669"/>
    <property type="project" value="UniProtKB-KW"/>
</dbReference>
<dbReference type="Gene3D" id="3.30.200.20">
    <property type="entry name" value="Phosphorylase Kinase, domain 1"/>
    <property type="match status" value="1"/>
</dbReference>
<keyword evidence="6" id="KW-0732">Signal</keyword>
<proteinExistence type="predicted"/>
<dbReference type="PANTHER" id="PTHR24058:SF103">
    <property type="entry name" value="SERINE_THREONINE-PROTEIN KINASE PRP4 HOMOLOG"/>
    <property type="match status" value="1"/>
</dbReference>
<dbReference type="InterPro" id="IPR050494">
    <property type="entry name" value="Ser_Thr_dual-spec_kinase"/>
</dbReference>
<sequence>MAGNCWLSLVSYFISILAGYSFGEILDGHYEILAAHEKGVFSNVIRAKDFKARPGDPEEVAIKNIRNNDMMYKAGTEELVILKKLVSADPEDKRHCVTVRLVSSFKYRNHLCLVFESLCMNLRDLQKKFGRNIGLNLDVVRLYAKQLFRCFEASKELWLLGLPYDHSLDIWSVGCCLFGLYAGKVLFPGRSNNEMLASSYGTERSISEEDA</sequence>
<feature type="domain" description="Protein kinase" evidence="7">
    <location>
        <begin position="30"/>
        <end position="211"/>
    </location>
</feature>
<gene>
    <name evidence="8" type="primary">PRPF4B_2</name>
    <name evidence="8" type="ORF">HAX54_051021</name>
</gene>
<comment type="caution">
    <text evidence="8">The sequence shown here is derived from an EMBL/GenBank/DDBJ whole genome shotgun (WGS) entry which is preliminary data.</text>
</comment>
<evidence type="ECO:0000259" key="7">
    <source>
        <dbReference type="PROSITE" id="PS50011"/>
    </source>
</evidence>
<dbReference type="EMBL" id="JACEIK010000090">
    <property type="protein sequence ID" value="MCD7449281.1"/>
    <property type="molecule type" value="Genomic_DNA"/>
</dbReference>
<evidence type="ECO:0000256" key="6">
    <source>
        <dbReference type="SAM" id="SignalP"/>
    </source>
</evidence>
<evidence type="ECO:0000256" key="1">
    <source>
        <dbReference type="ARBA" id="ARBA00022527"/>
    </source>
</evidence>
<evidence type="ECO:0000256" key="2">
    <source>
        <dbReference type="ARBA" id="ARBA00022679"/>
    </source>
</evidence>
<accession>A0ABS8RR45</accession>
<evidence type="ECO:0000313" key="9">
    <source>
        <dbReference type="Proteomes" id="UP000823775"/>
    </source>
</evidence>
<dbReference type="Gene3D" id="1.10.510.10">
    <property type="entry name" value="Transferase(Phosphotransferase) domain 1"/>
    <property type="match status" value="2"/>
</dbReference>
<keyword evidence="4 8" id="KW-0418">Kinase</keyword>
<evidence type="ECO:0000256" key="4">
    <source>
        <dbReference type="ARBA" id="ARBA00022777"/>
    </source>
</evidence>